<reference evidence="1 2" key="1">
    <citation type="submission" date="2016-10" db="EMBL/GenBank/DDBJ databases">
        <authorList>
            <person name="de Groot N.N."/>
        </authorList>
    </citation>
    <scope>NUCLEOTIDE SEQUENCE [LARGE SCALE GENOMIC DNA]</scope>
    <source>
        <strain evidence="1 2">DSM 40306</strain>
    </source>
</reference>
<dbReference type="GeneID" id="95516611"/>
<gene>
    <name evidence="1" type="ORF">SAMN04490357_7663</name>
</gene>
<dbReference type="AlphaFoldDB" id="A0A1H5K1S7"/>
<dbReference type="RefSeq" id="WP_074996391.1">
    <property type="nucleotide sequence ID" value="NZ_FNTD01000005.1"/>
</dbReference>
<proteinExistence type="predicted"/>
<dbReference type="Proteomes" id="UP000182375">
    <property type="component" value="Unassembled WGS sequence"/>
</dbReference>
<dbReference type="STRING" id="67331.SAMN04490357_7663"/>
<evidence type="ECO:0000313" key="1">
    <source>
        <dbReference type="EMBL" id="SEE58743.1"/>
    </source>
</evidence>
<protein>
    <submittedName>
        <fullName evidence="1">Uncharacterized protein</fullName>
    </submittedName>
</protein>
<sequence length="95" mass="10255">MSEDDGWPVLPSERAMAVLEHAALTDADAFSAFFAVTVALSEAHEMGIQPPGARVDNEAAGTWTIPLPRGHGLARYTYTGKPPTILDEIVMPRLH</sequence>
<evidence type="ECO:0000313" key="2">
    <source>
        <dbReference type="Proteomes" id="UP000182375"/>
    </source>
</evidence>
<organism evidence="1 2">
    <name type="scientific">Streptomyces misionensis</name>
    <dbReference type="NCBI Taxonomy" id="67331"/>
    <lineage>
        <taxon>Bacteria</taxon>
        <taxon>Bacillati</taxon>
        <taxon>Actinomycetota</taxon>
        <taxon>Actinomycetes</taxon>
        <taxon>Kitasatosporales</taxon>
        <taxon>Streptomycetaceae</taxon>
        <taxon>Streptomyces</taxon>
    </lineage>
</organism>
<accession>A0A1H5K1S7</accession>
<dbReference type="EMBL" id="FNTD01000005">
    <property type="protein sequence ID" value="SEE58743.1"/>
    <property type="molecule type" value="Genomic_DNA"/>
</dbReference>
<name>A0A1H5K1S7_9ACTN</name>